<dbReference type="GeneID" id="43665486"/>
<evidence type="ECO:0000256" key="2">
    <source>
        <dbReference type="SAM" id="MobiDB-lite"/>
    </source>
</evidence>
<feature type="compositionally biased region" description="Polar residues" evidence="2">
    <location>
        <begin position="167"/>
        <end position="178"/>
    </location>
</feature>
<name>A0A5N7DQ75_9EURO</name>
<dbReference type="Pfam" id="PF11905">
    <property type="entry name" value="DUF3425"/>
    <property type="match status" value="1"/>
</dbReference>
<accession>A0A5N7DQ75</accession>
<proteinExistence type="predicted"/>
<keyword evidence="1" id="KW-0175">Coiled coil</keyword>
<dbReference type="PANTHER" id="PTHR37012">
    <property type="entry name" value="B-ZIP TRANSCRIPTION FACTOR (EUROFUNG)-RELATED"/>
    <property type="match status" value="1"/>
</dbReference>
<dbReference type="GO" id="GO:0003700">
    <property type="term" value="F:DNA-binding transcription factor activity"/>
    <property type="evidence" value="ECO:0007669"/>
    <property type="project" value="InterPro"/>
</dbReference>
<evidence type="ECO:0000313" key="4">
    <source>
        <dbReference type="Proteomes" id="UP000325579"/>
    </source>
</evidence>
<feature type="coiled-coil region" evidence="1">
    <location>
        <begin position="81"/>
        <end position="115"/>
    </location>
</feature>
<dbReference type="PANTHER" id="PTHR37012:SF7">
    <property type="entry name" value="B-ZIP TRANSCRIPTION FACTOR (EUROFUNG)-RELATED"/>
    <property type="match status" value="1"/>
</dbReference>
<dbReference type="InterPro" id="IPR021833">
    <property type="entry name" value="DUF3425"/>
</dbReference>
<dbReference type="SUPFAM" id="SSF57959">
    <property type="entry name" value="Leucine zipper domain"/>
    <property type="match status" value="1"/>
</dbReference>
<gene>
    <name evidence="3" type="ORF">BDV37DRAFT_238109</name>
</gene>
<dbReference type="Proteomes" id="UP000325579">
    <property type="component" value="Unassembled WGS sequence"/>
</dbReference>
<dbReference type="InterPro" id="IPR046347">
    <property type="entry name" value="bZIP_sf"/>
</dbReference>
<protein>
    <recommendedName>
        <fullName evidence="5">BZIP domain-containing protein</fullName>
    </recommendedName>
</protein>
<dbReference type="OrthoDB" id="5086080at2759"/>
<evidence type="ECO:0000313" key="3">
    <source>
        <dbReference type="EMBL" id="KAE8408602.1"/>
    </source>
</evidence>
<feature type="region of interest" description="Disordered" evidence="2">
    <location>
        <begin position="128"/>
        <end position="182"/>
    </location>
</feature>
<organism evidence="3 4">
    <name type="scientific">Aspergillus pseudonomiae</name>
    <dbReference type="NCBI Taxonomy" id="1506151"/>
    <lineage>
        <taxon>Eukaryota</taxon>
        <taxon>Fungi</taxon>
        <taxon>Dikarya</taxon>
        <taxon>Ascomycota</taxon>
        <taxon>Pezizomycotina</taxon>
        <taxon>Eurotiomycetes</taxon>
        <taxon>Eurotiomycetidae</taxon>
        <taxon>Eurotiales</taxon>
        <taxon>Aspergillaceae</taxon>
        <taxon>Aspergillus</taxon>
        <taxon>Aspergillus subgen. Circumdati</taxon>
    </lineage>
</organism>
<keyword evidence="4" id="KW-1185">Reference proteome</keyword>
<dbReference type="AlphaFoldDB" id="A0A5N7DQ75"/>
<sequence length="432" mass="48506">MRRRIIDNYLYASLATGTVEFIRATCTMSTPGNQRATAKVDRKRITDRRAQRNHRERVKAYISHLETTVEELTKASQKGSEQSLLQKLQEKQLEIEQLKRAIRQANEALRTALGAASSISPAIAETVHKDSPGIQNSWPPVASKDETTQGHNHRKIQLESIFEQRDISPSTSRGSQFHNDNRVKNLHSPYGNLACGDGQVNYFQVVNESIVHVLSAGPLTTSADDDDDLAIRAILHGWNAVKDDKPLDHGWNFLRALDQGLFHRTGPVERLAILRLMRSMLMSKRGSPEHSAGQIPSFMFPTTMQTLVTHACIVDFFVWPNLRDHLIASETSHTPEAAAAHYATEIQLSWPYQVRDAYRYNEEKGKFQFSIEFNNVYYDLKSWQFRSNPALKMLAANGPMSSLEGRLQASTSVLMSSLDPNGFIEAGAVAGY</sequence>
<dbReference type="CDD" id="cd14688">
    <property type="entry name" value="bZIP_YAP"/>
    <property type="match status" value="1"/>
</dbReference>
<reference evidence="3 4" key="1">
    <citation type="submission" date="2019-04" db="EMBL/GenBank/DDBJ databases">
        <authorList>
            <consortium name="DOE Joint Genome Institute"/>
            <person name="Mondo S."/>
            <person name="Kjaerbolling I."/>
            <person name="Vesth T."/>
            <person name="Frisvad J.C."/>
            <person name="Nybo J.L."/>
            <person name="Theobald S."/>
            <person name="Kildgaard S."/>
            <person name="Isbrandt T."/>
            <person name="Kuo A."/>
            <person name="Sato A."/>
            <person name="Lyhne E.K."/>
            <person name="Kogle M.E."/>
            <person name="Wiebenga A."/>
            <person name="Kun R.S."/>
            <person name="Lubbers R.J."/>
            <person name="Makela M.R."/>
            <person name="Barry K."/>
            <person name="Chovatia M."/>
            <person name="Clum A."/>
            <person name="Daum C."/>
            <person name="Haridas S."/>
            <person name="He G."/>
            <person name="LaButti K."/>
            <person name="Lipzen A."/>
            <person name="Riley R."/>
            <person name="Salamov A."/>
            <person name="Simmons B.A."/>
            <person name="Magnuson J.K."/>
            <person name="Henrissat B."/>
            <person name="Mortensen U.H."/>
            <person name="Larsen T.O."/>
            <person name="Devries R.P."/>
            <person name="Grigoriev I.V."/>
            <person name="Machida M."/>
            <person name="Baker S.E."/>
            <person name="Andersen M.R."/>
            <person name="Cantor M.N."/>
            <person name="Hua S.X."/>
        </authorList>
    </citation>
    <scope>NUCLEOTIDE SEQUENCE [LARGE SCALE GENOMIC DNA]</scope>
    <source>
        <strain evidence="3 4">CBS 119388</strain>
    </source>
</reference>
<evidence type="ECO:0000256" key="1">
    <source>
        <dbReference type="SAM" id="Coils"/>
    </source>
</evidence>
<dbReference type="RefSeq" id="XP_031945921.1">
    <property type="nucleotide sequence ID" value="XM_032080795.1"/>
</dbReference>
<evidence type="ECO:0008006" key="5">
    <source>
        <dbReference type="Google" id="ProtNLM"/>
    </source>
</evidence>
<dbReference type="EMBL" id="ML736742">
    <property type="protein sequence ID" value="KAE8408602.1"/>
    <property type="molecule type" value="Genomic_DNA"/>
</dbReference>